<evidence type="ECO:0000259" key="8">
    <source>
        <dbReference type="PROSITE" id="PS50157"/>
    </source>
</evidence>
<evidence type="ECO:0000259" key="9">
    <source>
        <dbReference type="PROSITE" id="PS51912"/>
    </source>
</evidence>
<dbReference type="PROSITE" id="PS51912">
    <property type="entry name" value="DMAP1_BIND"/>
    <property type="match status" value="1"/>
</dbReference>
<dbReference type="OrthoDB" id="6038612at2759"/>
<dbReference type="EnsemblMetazoa" id="CLYHEMT016551.2">
    <property type="protein sequence ID" value="CLYHEMP016551.2"/>
    <property type="gene ID" value="CLYHEMG016551"/>
</dbReference>
<evidence type="ECO:0000256" key="4">
    <source>
        <dbReference type="ARBA" id="ARBA00022771"/>
    </source>
</evidence>
<dbReference type="FunFam" id="3.30.160.60:FF:000502">
    <property type="entry name" value="Zinc finger protein 710"/>
    <property type="match status" value="1"/>
</dbReference>
<evidence type="ECO:0000256" key="6">
    <source>
        <dbReference type="ARBA" id="ARBA00023242"/>
    </source>
</evidence>
<dbReference type="Proteomes" id="UP000594262">
    <property type="component" value="Unplaced"/>
</dbReference>
<dbReference type="Pfam" id="PF06464">
    <property type="entry name" value="DMAP_binding"/>
    <property type="match status" value="3"/>
</dbReference>
<name>A0A7M5X3S4_9CNID</name>
<feature type="domain" description="C2H2-type" evidence="8">
    <location>
        <begin position="283"/>
        <end position="310"/>
    </location>
</feature>
<dbReference type="GO" id="GO:0005634">
    <property type="term" value="C:nucleus"/>
    <property type="evidence" value="ECO:0007669"/>
    <property type="project" value="UniProtKB-SubCell"/>
</dbReference>
<keyword evidence="5" id="KW-0862">Zinc</keyword>
<dbReference type="PROSITE" id="PS50157">
    <property type="entry name" value="ZINC_FINGER_C2H2_2"/>
    <property type="match status" value="3"/>
</dbReference>
<evidence type="ECO:0000256" key="1">
    <source>
        <dbReference type="ARBA" id="ARBA00004123"/>
    </source>
</evidence>
<evidence type="ECO:0000256" key="2">
    <source>
        <dbReference type="ARBA" id="ARBA00022723"/>
    </source>
</evidence>
<keyword evidence="3" id="KW-0677">Repeat</keyword>
<feature type="domain" description="DMAP1-binding" evidence="9">
    <location>
        <begin position="94"/>
        <end position="198"/>
    </location>
</feature>
<dbReference type="InterPro" id="IPR013087">
    <property type="entry name" value="Znf_C2H2_type"/>
</dbReference>
<keyword evidence="6" id="KW-0539">Nucleus</keyword>
<feature type="domain" description="C2H2-type" evidence="8">
    <location>
        <begin position="255"/>
        <end position="282"/>
    </location>
</feature>
<dbReference type="AlphaFoldDB" id="A0A7M5X3S4"/>
<dbReference type="Pfam" id="PF00096">
    <property type="entry name" value="zf-C2H2"/>
    <property type="match status" value="2"/>
</dbReference>
<feature type="domain" description="C2H2-type" evidence="8">
    <location>
        <begin position="225"/>
        <end position="252"/>
    </location>
</feature>
<dbReference type="Gene3D" id="3.30.160.60">
    <property type="entry name" value="Classic Zinc Finger"/>
    <property type="match status" value="3"/>
</dbReference>
<keyword evidence="11" id="KW-1185">Reference proteome</keyword>
<dbReference type="PANTHER" id="PTHR24394">
    <property type="entry name" value="ZINC FINGER PROTEIN"/>
    <property type="match status" value="1"/>
</dbReference>
<accession>A0A7M5X3S4</accession>
<dbReference type="PANTHER" id="PTHR24394:SF29">
    <property type="entry name" value="MYONEURIN"/>
    <property type="match status" value="1"/>
</dbReference>
<reference evidence="10" key="1">
    <citation type="submission" date="2021-01" db="UniProtKB">
        <authorList>
            <consortium name="EnsemblMetazoa"/>
        </authorList>
    </citation>
    <scope>IDENTIFICATION</scope>
</reference>
<dbReference type="PROSITE" id="PS00028">
    <property type="entry name" value="ZINC_FINGER_C2H2_1"/>
    <property type="match status" value="3"/>
</dbReference>
<dbReference type="SMART" id="SM01137">
    <property type="entry name" value="DMAP_binding"/>
    <property type="match status" value="2"/>
</dbReference>
<evidence type="ECO:0000313" key="10">
    <source>
        <dbReference type="EnsemblMetazoa" id="CLYHEMP016551.2"/>
    </source>
</evidence>
<evidence type="ECO:0000256" key="3">
    <source>
        <dbReference type="ARBA" id="ARBA00022737"/>
    </source>
</evidence>
<keyword evidence="2" id="KW-0479">Metal-binding</keyword>
<dbReference type="InterPro" id="IPR036236">
    <property type="entry name" value="Znf_C2H2_sf"/>
</dbReference>
<dbReference type="GO" id="GO:0000981">
    <property type="term" value="F:DNA-binding transcription factor activity, RNA polymerase II-specific"/>
    <property type="evidence" value="ECO:0007669"/>
    <property type="project" value="TreeGrafter"/>
</dbReference>
<protein>
    <submittedName>
        <fullName evidence="10">Uncharacterized protein</fullName>
    </submittedName>
</protein>
<organism evidence="10 11">
    <name type="scientific">Clytia hemisphaerica</name>
    <dbReference type="NCBI Taxonomy" id="252671"/>
    <lineage>
        <taxon>Eukaryota</taxon>
        <taxon>Metazoa</taxon>
        <taxon>Cnidaria</taxon>
        <taxon>Hydrozoa</taxon>
        <taxon>Hydroidolina</taxon>
        <taxon>Leptothecata</taxon>
        <taxon>Obeliida</taxon>
        <taxon>Clytiidae</taxon>
        <taxon>Clytia</taxon>
    </lineage>
</organism>
<comment type="subcellular location">
    <subcellularLocation>
        <location evidence="1">Nucleus</location>
    </subcellularLocation>
</comment>
<evidence type="ECO:0000256" key="5">
    <source>
        <dbReference type="ARBA" id="ARBA00022833"/>
    </source>
</evidence>
<dbReference type="SMART" id="SM00355">
    <property type="entry name" value="ZnF_C2H2"/>
    <property type="match status" value="4"/>
</dbReference>
<keyword evidence="4 7" id="KW-0863">Zinc-finger</keyword>
<dbReference type="SUPFAM" id="SSF57667">
    <property type="entry name" value="beta-beta-alpha zinc fingers"/>
    <property type="match status" value="2"/>
</dbReference>
<sequence length="359" mass="41060">AAIAGPSSSENVGDQIPIQVPVEQGETCFLYEPEFESLPLHIQSILKDLQQELDDGDITDKGYQKRRTAIIAPFLKQYKPVVEESLKVELVEPSLEKLPKTALNALSLLKEELDNEEITEKGYNKKRAKILEPYMLKEPSRASLPRAIQLKYQELDQELQDGDITDKGYRKKRMKLVHPYLEAVHPSSYRRSNSKKFSAVKASVKQQRKGLQHEKHIMENGEKLFKCKVCGETFKQAQSYSGHCRLHRGDHQKLYKCNMCNATYTTNSHLKYHMFKHTGDFPFTCTFCGKGFAGKSQLKYHELRHTGDAPHSCDDCGTTFWKLKGLTDHKSKGCVSDRSSIEESNQGMSSQNMIELYYR</sequence>
<evidence type="ECO:0000256" key="7">
    <source>
        <dbReference type="PROSITE-ProRule" id="PRU00042"/>
    </source>
</evidence>
<proteinExistence type="predicted"/>
<evidence type="ECO:0000313" key="11">
    <source>
        <dbReference type="Proteomes" id="UP000594262"/>
    </source>
</evidence>
<dbReference type="GO" id="GO:0008270">
    <property type="term" value="F:zinc ion binding"/>
    <property type="evidence" value="ECO:0007669"/>
    <property type="project" value="UniProtKB-KW"/>
</dbReference>
<dbReference type="InterPro" id="IPR010506">
    <property type="entry name" value="DMAP1-bd"/>
</dbReference>